<keyword evidence="1" id="KW-0732">Signal</keyword>
<dbReference type="AlphaFoldDB" id="A0A371E224"/>
<comment type="caution">
    <text evidence="2">The sequence shown here is derived from an EMBL/GenBank/DDBJ whole genome shotgun (WGS) entry which is preliminary data.</text>
</comment>
<organism evidence="2 3">
    <name type="scientific">Mucuna pruriens</name>
    <name type="common">Velvet bean</name>
    <name type="synonym">Dolichos pruriens</name>
    <dbReference type="NCBI Taxonomy" id="157652"/>
    <lineage>
        <taxon>Eukaryota</taxon>
        <taxon>Viridiplantae</taxon>
        <taxon>Streptophyta</taxon>
        <taxon>Embryophyta</taxon>
        <taxon>Tracheophyta</taxon>
        <taxon>Spermatophyta</taxon>
        <taxon>Magnoliopsida</taxon>
        <taxon>eudicotyledons</taxon>
        <taxon>Gunneridae</taxon>
        <taxon>Pentapetalae</taxon>
        <taxon>rosids</taxon>
        <taxon>fabids</taxon>
        <taxon>Fabales</taxon>
        <taxon>Fabaceae</taxon>
        <taxon>Papilionoideae</taxon>
        <taxon>50 kb inversion clade</taxon>
        <taxon>NPAAA clade</taxon>
        <taxon>indigoferoid/millettioid clade</taxon>
        <taxon>Phaseoleae</taxon>
        <taxon>Mucuna</taxon>
    </lineage>
</organism>
<feature type="signal peptide" evidence="1">
    <location>
        <begin position="1"/>
        <end position="24"/>
    </location>
</feature>
<protein>
    <submittedName>
        <fullName evidence="2">Uncharacterized protein</fullName>
    </submittedName>
</protein>
<keyword evidence="3" id="KW-1185">Reference proteome</keyword>
<dbReference type="Proteomes" id="UP000257109">
    <property type="component" value="Unassembled WGS sequence"/>
</dbReference>
<dbReference type="Gene3D" id="3.30.70.80">
    <property type="entry name" value="Peptidase S8 propeptide/proteinase inhibitor I9"/>
    <property type="match status" value="1"/>
</dbReference>
<accession>A0A371E224</accession>
<evidence type="ECO:0000313" key="2">
    <source>
        <dbReference type="EMBL" id="RDX60096.1"/>
    </source>
</evidence>
<sequence length="62" mass="7032">MISLGLSHLLQILTCILLLNQSFSKDDPRKVYIVYMGDYPKGMEYSELLHTNMVQSVLGSNI</sequence>
<reference evidence="2" key="1">
    <citation type="submission" date="2018-05" db="EMBL/GenBank/DDBJ databases">
        <title>Draft genome of Mucuna pruriens seed.</title>
        <authorList>
            <person name="Nnadi N.E."/>
            <person name="Vos R."/>
            <person name="Hasami M.H."/>
            <person name="Devisetty U.K."/>
            <person name="Aguiy J.C."/>
        </authorList>
    </citation>
    <scope>NUCLEOTIDE SEQUENCE [LARGE SCALE GENOMIC DNA]</scope>
    <source>
        <strain evidence="2">JCA_2017</strain>
    </source>
</reference>
<name>A0A371E224_MUCPR</name>
<evidence type="ECO:0000313" key="3">
    <source>
        <dbReference type="Proteomes" id="UP000257109"/>
    </source>
</evidence>
<feature type="chain" id="PRO_5016563461" evidence="1">
    <location>
        <begin position="25"/>
        <end position="62"/>
    </location>
</feature>
<dbReference type="EMBL" id="QJKJ01017126">
    <property type="protein sequence ID" value="RDX60096.1"/>
    <property type="molecule type" value="Genomic_DNA"/>
</dbReference>
<evidence type="ECO:0000256" key="1">
    <source>
        <dbReference type="SAM" id="SignalP"/>
    </source>
</evidence>
<gene>
    <name evidence="2" type="ORF">CR513_61796</name>
</gene>
<feature type="non-terminal residue" evidence="2">
    <location>
        <position position="1"/>
    </location>
</feature>
<dbReference type="InterPro" id="IPR037045">
    <property type="entry name" value="S8pro/Inhibitor_I9_sf"/>
</dbReference>
<proteinExistence type="predicted"/>